<dbReference type="EMBL" id="FR687360">
    <property type="protein sequence ID" value="CBW77194.1"/>
    <property type="molecule type" value="Genomic_DNA"/>
</dbReference>
<reference evidence="1 2" key="1">
    <citation type="journal article" date="2011" name="J. Bacteriol.">
        <title>Complete genome sequence of Burkholderia rhizoxinica, an endosymbiont of Rhizopus microsporus.</title>
        <authorList>
            <person name="Lackner G."/>
            <person name="Moebius N."/>
            <person name="Partida-Martinez L."/>
            <person name="Hertweck C."/>
        </authorList>
    </citation>
    <scope>NUCLEOTIDE SEQUENCE [LARGE SCALE GENOMIC DNA]</scope>
    <source>
        <strain evidence="2">DSM 19002 / CIP 109453 / HKI 454</strain>
        <plasmid evidence="1 2">pBRH01</plasmid>
    </source>
</reference>
<name>E5AVR9_MYCRK</name>
<dbReference type="HOGENOM" id="CLU_2750073_0_0_4"/>
<evidence type="ECO:0000313" key="1">
    <source>
        <dbReference type="EMBL" id="CBW77194.1"/>
    </source>
</evidence>
<proteinExistence type="predicted"/>
<geneLocation type="plasmid" evidence="1 2">
    <name>pBRH01</name>
</geneLocation>
<dbReference type="KEGG" id="brh:RBRH_03483"/>
<dbReference type="AlphaFoldDB" id="E5AVR9"/>
<keyword evidence="1" id="KW-0614">Plasmid</keyword>
<sequence>MPEPARVLVCRDHETITEINKRPMTEATVTKKSKNPKALKLLPDELMGQLLARMQSRDAESILSESGLAG</sequence>
<protein>
    <submittedName>
        <fullName evidence="1">Transposase</fullName>
    </submittedName>
</protein>
<organism evidence="1 2">
    <name type="scientific">Mycetohabitans rhizoxinica (strain DSM 19002 / CIP 109453 / HKI 454)</name>
    <name type="common">Paraburkholderia rhizoxinica</name>
    <dbReference type="NCBI Taxonomy" id="882378"/>
    <lineage>
        <taxon>Bacteria</taxon>
        <taxon>Pseudomonadati</taxon>
        <taxon>Pseudomonadota</taxon>
        <taxon>Betaproteobacteria</taxon>
        <taxon>Burkholderiales</taxon>
        <taxon>Burkholderiaceae</taxon>
        <taxon>Mycetohabitans</taxon>
    </lineage>
</organism>
<evidence type="ECO:0000313" key="2">
    <source>
        <dbReference type="Proteomes" id="UP000007437"/>
    </source>
</evidence>
<accession>E5AVR9</accession>
<dbReference type="eggNOG" id="COG3328">
    <property type="taxonomic scope" value="Bacteria"/>
</dbReference>
<dbReference type="Proteomes" id="UP000007437">
    <property type="component" value="Plasmid pBRH01"/>
</dbReference>
<gene>
    <name evidence="1" type="ordered locus">RBRH_03483</name>
</gene>